<dbReference type="AlphaFoldDB" id="A0A3M7P653"/>
<gene>
    <name evidence="1" type="ORF">BpHYR1_028995</name>
</gene>
<sequence length="107" mass="12112">MITLIFRNRKRNSRFTQNLQKIESSNGKINESTKQSVVQSDYSNTSALSGPNYGFSTMTRSIYEDINCGINESFSKPGLKLDQNNNSEDSIIDGFYSPSKMKTFSYV</sequence>
<keyword evidence="2" id="KW-1185">Reference proteome</keyword>
<name>A0A3M7P653_BRAPC</name>
<proteinExistence type="predicted"/>
<evidence type="ECO:0000313" key="2">
    <source>
        <dbReference type="Proteomes" id="UP000276133"/>
    </source>
</evidence>
<protein>
    <submittedName>
        <fullName evidence="1">Uncharacterized protein</fullName>
    </submittedName>
</protein>
<organism evidence="1 2">
    <name type="scientific">Brachionus plicatilis</name>
    <name type="common">Marine rotifer</name>
    <name type="synonym">Brachionus muelleri</name>
    <dbReference type="NCBI Taxonomy" id="10195"/>
    <lineage>
        <taxon>Eukaryota</taxon>
        <taxon>Metazoa</taxon>
        <taxon>Spiralia</taxon>
        <taxon>Gnathifera</taxon>
        <taxon>Rotifera</taxon>
        <taxon>Eurotatoria</taxon>
        <taxon>Monogononta</taxon>
        <taxon>Pseudotrocha</taxon>
        <taxon>Ploima</taxon>
        <taxon>Brachionidae</taxon>
        <taxon>Brachionus</taxon>
    </lineage>
</organism>
<dbReference type="Proteomes" id="UP000276133">
    <property type="component" value="Unassembled WGS sequence"/>
</dbReference>
<accession>A0A3M7P653</accession>
<dbReference type="EMBL" id="REGN01012962">
    <property type="protein sequence ID" value="RMZ94566.1"/>
    <property type="molecule type" value="Genomic_DNA"/>
</dbReference>
<comment type="caution">
    <text evidence="1">The sequence shown here is derived from an EMBL/GenBank/DDBJ whole genome shotgun (WGS) entry which is preliminary data.</text>
</comment>
<evidence type="ECO:0000313" key="1">
    <source>
        <dbReference type="EMBL" id="RMZ94566.1"/>
    </source>
</evidence>
<reference evidence="1 2" key="1">
    <citation type="journal article" date="2018" name="Sci. Rep.">
        <title>Genomic signatures of local adaptation to the degree of environmental predictability in rotifers.</title>
        <authorList>
            <person name="Franch-Gras L."/>
            <person name="Hahn C."/>
            <person name="Garcia-Roger E.M."/>
            <person name="Carmona M.J."/>
            <person name="Serra M."/>
            <person name="Gomez A."/>
        </authorList>
    </citation>
    <scope>NUCLEOTIDE SEQUENCE [LARGE SCALE GENOMIC DNA]</scope>
    <source>
        <strain evidence="1">HYR1</strain>
    </source>
</reference>